<accession>A0A328AIT8</accession>
<dbReference type="AlphaFoldDB" id="A0A328AIT8"/>
<evidence type="ECO:0000313" key="2">
    <source>
        <dbReference type="Proteomes" id="UP000249254"/>
    </source>
</evidence>
<protein>
    <submittedName>
        <fullName evidence="1">Uncharacterized protein</fullName>
    </submittedName>
</protein>
<dbReference type="Proteomes" id="UP000249254">
    <property type="component" value="Unassembled WGS sequence"/>
</dbReference>
<comment type="caution">
    <text evidence="1">The sequence shown here is derived from an EMBL/GenBank/DDBJ whole genome shotgun (WGS) entry which is preliminary data.</text>
</comment>
<dbReference type="RefSeq" id="WP_111528280.1">
    <property type="nucleotide sequence ID" value="NZ_JBHRSG010000004.1"/>
</dbReference>
<dbReference type="EMBL" id="QFYQ01000001">
    <property type="protein sequence ID" value="RAK54529.1"/>
    <property type="molecule type" value="Genomic_DNA"/>
</dbReference>
<organism evidence="1 2">
    <name type="scientific">Phenylobacterium soli</name>
    <dbReference type="NCBI Taxonomy" id="2170551"/>
    <lineage>
        <taxon>Bacteria</taxon>
        <taxon>Pseudomonadati</taxon>
        <taxon>Pseudomonadota</taxon>
        <taxon>Alphaproteobacteria</taxon>
        <taxon>Caulobacterales</taxon>
        <taxon>Caulobacteraceae</taxon>
        <taxon>Phenylobacterium</taxon>
    </lineage>
</organism>
<dbReference type="OrthoDB" id="7210821at2"/>
<keyword evidence="2" id="KW-1185">Reference proteome</keyword>
<evidence type="ECO:0000313" key="1">
    <source>
        <dbReference type="EMBL" id="RAK54529.1"/>
    </source>
</evidence>
<proteinExistence type="predicted"/>
<reference evidence="2" key="1">
    <citation type="submission" date="2018-05" db="EMBL/GenBank/DDBJ databases">
        <authorList>
            <person name="Li X."/>
        </authorList>
    </citation>
    <scope>NUCLEOTIDE SEQUENCE [LARGE SCALE GENOMIC DNA]</scope>
    <source>
        <strain evidence="2">LX32</strain>
    </source>
</reference>
<name>A0A328AIT8_9CAUL</name>
<gene>
    <name evidence="1" type="ORF">DJ017_08345</name>
</gene>
<sequence length="66" mass="7726">MPEATYVAFVSKRQRAKLRTVLQTEDMGELTWREKKRLFGSEFYFSGPPTLARQAHAYVTKWLSTN</sequence>